<keyword evidence="9 11" id="KW-0012">Acyltransferase</keyword>
<keyword evidence="5 11" id="KW-0444">Lipid biosynthesis</keyword>
<comment type="pathway">
    <text evidence="1 11">Glycerolipid metabolism; triacylglycerol biosynthesis.</text>
</comment>
<keyword evidence="6 11" id="KW-0808">Transferase</keyword>
<evidence type="ECO:0000256" key="12">
    <source>
        <dbReference type="SAM" id="MobiDB-lite"/>
    </source>
</evidence>
<dbReference type="RefSeq" id="WP_242376571.1">
    <property type="nucleotide sequence ID" value="NZ_JAKRKC020000001.1"/>
</dbReference>
<accession>A0ABT0FU85</accession>
<evidence type="ECO:0000256" key="10">
    <source>
        <dbReference type="ARBA" id="ARBA00048109"/>
    </source>
</evidence>
<evidence type="ECO:0000259" key="13">
    <source>
        <dbReference type="Pfam" id="PF03007"/>
    </source>
</evidence>
<dbReference type="PANTHER" id="PTHR31650:SF1">
    <property type="entry name" value="WAX ESTER SYNTHASE_DIACYLGLYCEROL ACYLTRANSFERASE 4-RELATED"/>
    <property type="match status" value="1"/>
</dbReference>
<evidence type="ECO:0000256" key="4">
    <source>
        <dbReference type="ARBA" id="ARBA00013244"/>
    </source>
</evidence>
<dbReference type="NCBIfam" id="TIGR02946">
    <property type="entry name" value="acyl_WS_DGAT"/>
    <property type="match status" value="1"/>
</dbReference>
<evidence type="ECO:0000256" key="7">
    <source>
        <dbReference type="ARBA" id="ARBA00022798"/>
    </source>
</evidence>
<dbReference type="Pfam" id="PF06974">
    <property type="entry name" value="WS_DGAT_C"/>
    <property type="match status" value="1"/>
</dbReference>
<feature type="domain" description="O-acyltransferase WSD1 C-terminal" evidence="14">
    <location>
        <begin position="313"/>
        <end position="457"/>
    </location>
</feature>
<dbReference type="InterPro" id="IPR045034">
    <property type="entry name" value="O-acyltransferase_WSD1-like"/>
</dbReference>
<evidence type="ECO:0000256" key="1">
    <source>
        <dbReference type="ARBA" id="ARBA00004771"/>
    </source>
</evidence>
<feature type="compositionally biased region" description="Pro residues" evidence="12">
    <location>
        <begin position="463"/>
        <end position="473"/>
    </location>
</feature>
<dbReference type="InterPro" id="IPR004255">
    <property type="entry name" value="O-acyltransferase_WSD1_N"/>
</dbReference>
<evidence type="ECO:0000259" key="14">
    <source>
        <dbReference type="Pfam" id="PF06974"/>
    </source>
</evidence>
<keyword evidence="16" id="KW-1185">Reference proteome</keyword>
<dbReference type="PANTHER" id="PTHR31650">
    <property type="entry name" value="O-ACYLTRANSFERASE (WSD1-LIKE) FAMILY PROTEIN"/>
    <property type="match status" value="1"/>
</dbReference>
<evidence type="ECO:0000256" key="5">
    <source>
        <dbReference type="ARBA" id="ARBA00022516"/>
    </source>
</evidence>
<evidence type="ECO:0000256" key="6">
    <source>
        <dbReference type="ARBA" id="ARBA00022679"/>
    </source>
</evidence>
<dbReference type="Pfam" id="PF03007">
    <property type="entry name" value="WS_DGAT_cat"/>
    <property type="match status" value="1"/>
</dbReference>
<evidence type="ECO:0000256" key="11">
    <source>
        <dbReference type="RuleBase" id="RU361241"/>
    </source>
</evidence>
<comment type="caution">
    <text evidence="15">The sequence shown here is derived from an EMBL/GenBank/DDBJ whole genome shotgun (WGS) entry which is preliminary data.</text>
</comment>
<evidence type="ECO:0000256" key="3">
    <source>
        <dbReference type="ARBA" id="ARBA00009587"/>
    </source>
</evidence>
<name>A0ABT0FU85_9ACTN</name>
<gene>
    <name evidence="15" type="ORF">MF672_019150</name>
</gene>
<evidence type="ECO:0000313" key="16">
    <source>
        <dbReference type="Proteomes" id="UP001317259"/>
    </source>
</evidence>
<evidence type="ECO:0000256" key="8">
    <source>
        <dbReference type="ARBA" id="ARBA00023098"/>
    </source>
</evidence>
<protein>
    <recommendedName>
        <fullName evidence="4 11">Diacylglycerol O-acyltransferase</fullName>
        <ecNumber evidence="4 11">2.3.1.20</ecNumber>
    </recommendedName>
</protein>
<evidence type="ECO:0000256" key="2">
    <source>
        <dbReference type="ARBA" id="ARBA00005189"/>
    </source>
</evidence>
<feature type="domain" description="O-acyltransferase WSD1-like N-terminal" evidence="13">
    <location>
        <begin position="5"/>
        <end position="270"/>
    </location>
</feature>
<dbReference type="SUPFAM" id="SSF52777">
    <property type="entry name" value="CoA-dependent acyltransferases"/>
    <property type="match status" value="2"/>
</dbReference>
<comment type="catalytic activity">
    <reaction evidence="10 11">
        <text>an acyl-CoA + a 1,2-diacyl-sn-glycerol = a triacyl-sn-glycerol + CoA</text>
        <dbReference type="Rhea" id="RHEA:10868"/>
        <dbReference type="ChEBI" id="CHEBI:17815"/>
        <dbReference type="ChEBI" id="CHEBI:57287"/>
        <dbReference type="ChEBI" id="CHEBI:58342"/>
        <dbReference type="ChEBI" id="CHEBI:64615"/>
        <dbReference type="EC" id="2.3.1.20"/>
    </reaction>
</comment>
<evidence type="ECO:0000256" key="9">
    <source>
        <dbReference type="ARBA" id="ARBA00023315"/>
    </source>
</evidence>
<feature type="compositionally biased region" description="Basic residues" evidence="12">
    <location>
        <begin position="493"/>
        <end position="515"/>
    </location>
</feature>
<dbReference type="InterPro" id="IPR014292">
    <property type="entry name" value="Acyl_transf_WS/DGAT"/>
</dbReference>
<sequence>MTDHLSPLDAAFLDLEDEEPEVSLAISSVAVLEGPPPTHEEFLAAIRSRLPLVPRYRQKLKELPFDLGSPLWVDDPAFDLEYHVRRERLVAPGDDAALCARIADIMSQRLDRDRPLWEYWVLEGLAGGRWALVSKVHHCMVDGVSGTHLYYVVFDESPEGSGPMPPDDWRPVPAPSTLSLLGGALRDLALNPVEQVRMVGRALREPKETARRVAETARGLAGLAGALWPAVASTLTGPIGRQRRYAVARAALPEALEARKRAGVSLNDLVLAAIAGGFRTLLLGRGEEPDPHAVRTLVPVSVRARGEEGIYENRISLMLAFLPVHLADPVERLRAVHDHLAELKAGMEAQAGEAMTALARHEPFPPVNWGVRLAAHLPQRNVITVTTNVPGPRKPLYLLGRRTLEILPYVPIATRLRTGVSIFTYCDQLTFGVTGDYDHVPEVPELAEAIAAELRALIAAYKPPEPPEPPQPSQPAESSQPAEPPEAAEPPRPARRAPAKPRRTPAPRRRPQPTG</sequence>
<evidence type="ECO:0000313" key="15">
    <source>
        <dbReference type="EMBL" id="MCK2215897.1"/>
    </source>
</evidence>
<dbReference type="InterPro" id="IPR009721">
    <property type="entry name" value="O-acyltransferase_WSD1_C"/>
</dbReference>
<dbReference type="EMBL" id="JAKRKC020000001">
    <property type="protein sequence ID" value="MCK2215897.1"/>
    <property type="molecule type" value="Genomic_DNA"/>
</dbReference>
<comment type="pathway">
    <text evidence="2">Lipid metabolism.</text>
</comment>
<reference evidence="15 16" key="1">
    <citation type="submission" date="2022-04" db="EMBL/GenBank/DDBJ databases">
        <title>Genome draft of Actinomadura sp. ATCC 31491.</title>
        <authorList>
            <person name="Shi X."/>
            <person name="Du Y."/>
        </authorList>
    </citation>
    <scope>NUCLEOTIDE SEQUENCE [LARGE SCALE GENOMIC DNA]</scope>
    <source>
        <strain evidence="15 16">ATCC 31491</strain>
    </source>
</reference>
<dbReference type="Proteomes" id="UP001317259">
    <property type="component" value="Unassembled WGS sequence"/>
</dbReference>
<proteinExistence type="inferred from homology"/>
<keyword evidence="7 11" id="KW-0319">Glycerol metabolism</keyword>
<feature type="region of interest" description="Disordered" evidence="12">
    <location>
        <begin position="461"/>
        <end position="515"/>
    </location>
</feature>
<comment type="similarity">
    <text evidence="3 11">Belongs to the long-chain O-acyltransferase family.</text>
</comment>
<organism evidence="15 16">
    <name type="scientific">Actinomadura luzonensis</name>
    <dbReference type="NCBI Taxonomy" id="2805427"/>
    <lineage>
        <taxon>Bacteria</taxon>
        <taxon>Bacillati</taxon>
        <taxon>Actinomycetota</taxon>
        <taxon>Actinomycetes</taxon>
        <taxon>Streptosporangiales</taxon>
        <taxon>Thermomonosporaceae</taxon>
        <taxon>Actinomadura</taxon>
    </lineage>
</organism>
<dbReference type="EC" id="2.3.1.20" evidence="4 11"/>
<keyword evidence="8 11" id="KW-0443">Lipid metabolism</keyword>
<feature type="compositionally biased region" description="Pro residues" evidence="12">
    <location>
        <begin position="482"/>
        <end position="491"/>
    </location>
</feature>